<dbReference type="RefSeq" id="WP_347298718.1">
    <property type="nucleotide sequence ID" value="NZ_CP142434.1"/>
</dbReference>
<dbReference type="Pfam" id="PF09355">
    <property type="entry name" value="Phage_Gp19"/>
    <property type="match status" value="1"/>
</dbReference>
<sequence length="149" mass="16945">MMTYATVDDVIAIWRSLTNEEMERTEQLLPIVEASLRVEAERVGKDLDQLAETPSYQQVLKSVIVDVVARTLMTATDQEPMTQSSESALGYSFSGTFLVPGGGLFIKRTELARLGLRRQRWGAKEIYETDQRYNGLFASEDTDRDEPFW</sequence>
<accession>A0AB74U1E4</accession>
<organism evidence="1">
    <name type="scientific">Dolosigranulum savutiense</name>
    <dbReference type="NCBI Taxonomy" id="3110288"/>
    <lineage>
        <taxon>Bacteria</taxon>
        <taxon>Bacillati</taxon>
        <taxon>Bacillota</taxon>
        <taxon>Bacilli</taxon>
        <taxon>Lactobacillales</taxon>
        <taxon>Carnobacteriaceae</taxon>
        <taxon>Dolosigranulum</taxon>
    </lineage>
</organism>
<name>A0AB74U1E4_9LACT</name>
<reference evidence="1" key="1">
    <citation type="submission" date="2023-12" db="EMBL/GenBank/DDBJ databases">
        <title>Dolosigranulum savutii sp. nov. isolated from human upper respiratory samples collected in Botswana.</title>
        <authorList>
            <person name="Kelly M.S."/>
        </authorList>
    </citation>
    <scope>NUCLEOTIDE SEQUENCE</scope>
    <source>
        <strain evidence="1">MSK312</strain>
    </source>
</reference>
<protein>
    <submittedName>
        <fullName evidence="1">Phage Gp19/Gp15/Gp42 family protein</fullName>
    </submittedName>
</protein>
<proteinExistence type="predicted"/>
<gene>
    <name evidence="1" type="ORF">VUQ09_03645</name>
</gene>
<dbReference type="EMBL" id="CP142434">
    <property type="protein sequence ID" value="XBC48791.1"/>
    <property type="molecule type" value="Genomic_DNA"/>
</dbReference>
<dbReference type="InterPro" id="IPR018963">
    <property type="entry name" value="Mycophage_D29_Gp19"/>
</dbReference>
<dbReference type="AlphaFoldDB" id="A0AB74U1E4"/>
<evidence type="ECO:0000313" key="1">
    <source>
        <dbReference type="EMBL" id="XBC48791.1"/>
    </source>
</evidence>